<dbReference type="GO" id="GO:0015095">
    <property type="term" value="F:magnesium ion transmembrane transporter activity"/>
    <property type="evidence" value="ECO:0007669"/>
    <property type="project" value="InterPro"/>
</dbReference>
<dbReference type="GO" id="GO:0016020">
    <property type="term" value="C:membrane"/>
    <property type="evidence" value="ECO:0007669"/>
    <property type="project" value="UniProtKB-SubCell"/>
</dbReference>
<evidence type="ECO:0000256" key="5">
    <source>
        <dbReference type="ARBA" id="ARBA00023136"/>
    </source>
</evidence>
<keyword evidence="8" id="KW-1185">Reference proteome</keyword>
<evidence type="ECO:0000256" key="3">
    <source>
        <dbReference type="ARBA" id="ARBA00022692"/>
    </source>
</evidence>
<evidence type="ECO:0000313" key="8">
    <source>
        <dbReference type="Proteomes" id="UP000001307"/>
    </source>
</evidence>
<sequence length="200" mass="21782">MLNIYVKNPTKIVYNAPKSVKIKTFADLERYLLTGRFMIFVLGVLAASIYLSRVAKTQGSRNIYIYVTICNLLGSLGVLLSKGIGIVVQSILGGDMGIILNPVAWAVIVGVAYGAVSQLYYLNHSLRHFDAAQIGSLKYVGTNALVVIGSVILFDEFASITTRDMIGLFLGLSTVAFGTTFMHGSDFYCKSKKSADVKKY</sequence>
<gene>
    <name evidence="7" type="ORF">GSOID_T00008024001</name>
</gene>
<keyword evidence="3 6" id="KW-0812">Transmembrane</keyword>
<dbReference type="OrthoDB" id="165382at2759"/>
<protein>
    <submittedName>
        <fullName evidence="7">Uncharacterized protein</fullName>
    </submittedName>
</protein>
<comment type="subcellular location">
    <subcellularLocation>
        <location evidence="1">Membrane</location>
        <topology evidence="1">Multi-pass membrane protein</topology>
    </subcellularLocation>
</comment>
<feature type="transmembrane region" description="Helical" evidence="6">
    <location>
        <begin position="103"/>
        <end position="122"/>
    </location>
</feature>
<evidence type="ECO:0000313" key="7">
    <source>
        <dbReference type="EMBL" id="CBY09465.1"/>
    </source>
</evidence>
<accession>E4XCZ0</accession>
<feature type="transmembrane region" description="Helical" evidence="6">
    <location>
        <begin position="63"/>
        <end position="91"/>
    </location>
</feature>
<organism evidence="7">
    <name type="scientific">Oikopleura dioica</name>
    <name type="common">Tunicate</name>
    <dbReference type="NCBI Taxonomy" id="34765"/>
    <lineage>
        <taxon>Eukaryota</taxon>
        <taxon>Metazoa</taxon>
        <taxon>Chordata</taxon>
        <taxon>Tunicata</taxon>
        <taxon>Appendicularia</taxon>
        <taxon>Copelata</taxon>
        <taxon>Oikopleuridae</taxon>
        <taxon>Oikopleura</taxon>
    </lineage>
</organism>
<keyword evidence="4 6" id="KW-1133">Transmembrane helix</keyword>
<dbReference type="InParanoid" id="E4XCZ0"/>
<name>E4XCZ0_OIKDI</name>
<dbReference type="PANTHER" id="PTHR12570:SF92">
    <property type="entry name" value="SPICHTHYIN, ISOFORM B"/>
    <property type="match status" value="1"/>
</dbReference>
<dbReference type="AlphaFoldDB" id="E4XCZ0"/>
<dbReference type="Pfam" id="PF05653">
    <property type="entry name" value="Mg_trans_NIPA"/>
    <property type="match status" value="1"/>
</dbReference>
<dbReference type="InterPro" id="IPR008521">
    <property type="entry name" value="Mg_trans_NIPA"/>
</dbReference>
<feature type="transmembrane region" description="Helical" evidence="6">
    <location>
        <begin position="166"/>
        <end position="189"/>
    </location>
</feature>
<dbReference type="EMBL" id="FN653037">
    <property type="protein sequence ID" value="CBY09465.1"/>
    <property type="molecule type" value="Genomic_DNA"/>
</dbReference>
<feature type="transmembrane region" description="Helical" evidence="6">
    <location>
        <begin position="134"/>
        <end position="154"/>
    </location>
</feature>
<proteinExistence type="inferred from homology"/>
<reference evidence="7" key="1">
    <citation type="journal article" date="2010" name="Science">
        <title>Plasticity of animal genome architecture unmasked by rapid evolution of a pelagic tunicate.</title>
        <authorList>
            <person name="Denoeud F."/>
            <person name="Henriet S."/>
            <person name="Mungpakdee S."/>
            <person name="Aury J.M."/>
            <person name="Da Silva C."/>
            <person name="Brinkmann H."/>
            <person name="Mikhaleva J."/>
            <person name="Olsen L.C."/>
            <person name="Jubin C."/>
            <person name="Canestro C."/>
            <person name="Bouquet J.M."/>
            <person name="Danks G."/>
            <person name="Poulain J."/>
            <person name="Campsteijn C."/>
            <person name="Adamski M."/>
            <person name="Cross I."/>
            <person name="Yadetie F."/>
            <person name="Muffato M."/>
            <person name="Louis A."/>
            <person name="Butcher S."/>
            <person name="Tsagkogeorga G."/>
            <person name="Konrad A."/>
            <person name="Singh S."/>
            <person name="Jensen M.F."/>
            <person name="Cong E.H."/>
            <person name="Eikeseth-Otteraa H."/>
            <person name="Noel B."/>
            <person name="Anthouard V."/>
            <person name="Porcel B.M."/>
            <person name="Kachouri-Lafond R."/>
            <person name="Nishino A."/>
            <person name="Ugolini M."/>
            <person name="Chourrout P."/>
            <person name="Nishida H."/>
            <person name="Aasland R."/>
            <person name="Huzurbazar S."/>
            <person name="Westhof E."/>
            <person name="Delsuc F."/>
            <person name="Lehrach H."/>
            <person name="Reinhardt R."/>
            <person name="Weissenbach J."/>
            <person name="Roy S.W."/>
            <person name="Artiguenave F."/>
            <person name="Postlethwait J.H."/>
            <person name="Manak J.R."/>
            <person name="Thompson E.M."/>
            <person name="Jaillon O."/>
            <person name="Du Pasquier L."/>
            <person name="Boudinot P."/>
            <person name="Liberles D.A."/>
            <person name="Volff J.N."/>
            <person name="Philippe H."/>
            <person name="Lenhard B."/>
            <person name="Roest Crollius H."/>
            <person name="Wincker P."/>
            <person name="Chourrout D."/>
        </authorList>
    </citation>
    <scope>NUCLEOTIDE SEQUENCE [LARGE SCALE GENOMIC DNA]</scope>
</reference>
<evidence type="ECO:0000256" key="6">
    <source>
        <dbReference type="SAM" id="Phobius"/>
    </source>
</evidence>
<comment type="similarity">
    <text evidence="2">Belongs to the NIPA family.</text>
</comment>
<evidence type="ECO:0000256" key="1">
    <source>
        <dbReference type="ARBA" id="ARBA00004141"/>
    </source>
</evidence>
<dbReference type="Proteomes" id="UP000001307">
    <property type="component" value="Unassembled WGS sequence"/>
</dbReference>
<keyword evidence="5 6" id="KW-0472">Membrane</keyword>
<evidence type="ECO:0000256" key="4">
    <source>
        <dbReference type="ARBA" id="ARBA00022989"/>
    </source>
</evidence>
<dbReference type="PANTHER" id="PTHR12570">
    <property type="match status" value="1"/>
</dbReference>
<feature type="transmembrane region" description="Helical" evidence="6">
    <location>
        <begin position="31"/>
        <end position="51"/>
    </location>
</feature>
<evidence type="ECO:0000256" key="2">
    <source>
        <dbReference type="ARBA" id="ARBA00007230"/>
    </source>
</evidence>